<sequence>MDIPVSIARTVVLQFSSLPTPTTDCSGKTVIVTGANGGLGLETARHFVRLNAARVIMGCRNLEKAEAAKADIESTTGRPGVLDIWSIDLTSFDSVKDFCARAADLDRLDIVVENSGIAPYKPLYAEGYESQITVNVISTALMALKLLPVLRRTSTKYNVEPHLVIVSSDAHRFVTWPIMRQHDNFFEACRTDKMFHERYSISKLFEIFFVNELAQAMDRSGKSSVIVNTAHPGLCSSDLFHELPAFMTWILNGIMLLFSRTCEQGARNFVHAALLPNTHGAYISECKPAETSARTRDELGVKTQKQVYKELMEMLEKIEPGISANI</sequence>
<dbReference type="PRINTS" id="PR00081">
    <property type="entry name" value="GDHRDH"/>
</dbReference>
<name>A0A136J6Y9_9PEZI</name>
<dbReference type="AlphaFoldDB" id="A0A136J6Y9"/>
<dbReference type="Proteomes" id="UP000070501">
    <property type="component" value="Unassembled WGS sequence"/>
</dbReference>
<dbReference type="STRING" id="196109.A0A136J6Y9"/>
<dbReference type="PANTHER" id="PTHR43157">
    <property type="entry name" value="PHOSPHATIDYLINOSITOL-GLYCAN BIOSYNTHESIS CLASS F PROTEIN-RELATED"/>
    <property type="match status" value="1"/>
</dbReference>
<dbReference type="InterPro" id="IPR002347">
    <property type="entry name" value="SDR_fam"/>
</dbReference>
<protein>
    <submittedName>
        <fullName evidence="2">Short chain dehydrogenase</fullName>
    </submittedName>
</protein>
<dbReference type="GO" id="GO:0016491">
    <property type="term" value="F:oxidoreductase activity"/>
    <property type="evidence" value="ECO:0007669"/>
    <property type="project" value="UniProtKB-KW"/>
</dbReference>
<evidence type="ECO:0000313" key="3">
    <source>
        <dbReference type="Proteomes" id="UP000070501"/>
    </source>
</evidence>
<proteinExistence type="predicted"/>
<dbReference type="InterPro" id="IPR036291">
    <property type="entry name" value="NAD(P)-bd_dom_sf"/>
</dbReference>
<dbReference type="InParanoid" id="A0A136J6Y9"/>
<dbReference type="Gene3D" id="3.40.50.720">
    <property type="entry name" value="NAD(P)-binding Rossmann-like Domain"/>
    <property type="match status" value="1"/>
</dbReference>
<accession>A0A136J6Y9</accession>
<dbReference type="PANTHER" id="PTHR43157:SF31">
    <property type="entry name" value="PHOSPHATIDYLINOSITOL-GLYCAN BIOSYNTHESIS CLASS F PROTEIN"/>
    <property type="match status" value="1"/>
</dbReference>
<reference evidence="3" key="1">
    <citation type="submission" date="2016-02" db="EMBL/GenBank/DDBJ databases">
        <title>Draft genome sequence of Microdochium bolleyi, a fungal endophyte of beachgrass.</title>
        <authorList>
            <consortium name="DOE Joint Genome Institute"/>
            <person name="David A.S."/>
            <person name="May G."/>
            <person name="Haridas S."/>
            <person name="Lim J."/>
            <person name="Wang M."/>
            <person name="Labutti K."/>
            <person name="Lipzen A."/>
            <person name="Barry K."/>
            <person name="Grigoriev I.V."/>
        </authorList>
    </citation>
    <scope>NUCLEOTIDE SEQUENCE [LARGE SCALE GENOMIC DNA]</scope>
    <source>
        <strain evidence="3">J235TASD1</strain>
    </source>
</reference>
<organism evidence="2 3">
    <name type="scientific">Microdochium bolleyi</name>
    <dbReference type="NCBI Taxonomy" id="196109"/>
    <lineage>
        <taxon>Eukaryota</taxon>
        <taxon>Fungi</taxon>
        <taxon>Dikarya</taxon>
        <taxon>Ascomycota</taxon>
        <taxon>Pezizomycotina</taxon>
        <taxon>Sordariomycetes</taxon>
        <taxon>Xylariomycetidae</taxon>
        <taxon>Xylariales</taxon>
        <taxon>Microdochiaceae</taxon>
        <taxon>Microdochium</taxon>
    </lineage>
</organism>
<dbReference type="SUPFAM" id="SSF51735">
    <property type="entry name" value="NAD(P)-binding Rossmann-fold domains"/>
    <property type="match status" value="1"/>
</dbReference>
<gene>
    <name evidence="2" type="ORF">Micbo1qcDRAFT_160727</name>
</gene>
<dbReference type="Pfam" id="PF00106">
    <property type="entry name" value="adh_short"/>
    <property type="match status" value="1"/>
</dbReference>
<dbReference type="EMBL" id="KQ964248">
    <property type="protein sequence ID" value="KXJ92879.1"/>
    <property type="molecule type" value="Genomic_DNA"/>
</dbReference>
<evidence type="ECO:0000256" key="1">
    <source>
        <dbReference type="ARBA" id="ARBA00023002"/>
    </source>
</evidence>
<keyword evidence="1" id="KW-0560">Oxidoreductase</keyword>
<evidence type="ECO:0000313" key="2">
    <source>
        <dbReference type="EMBL" id="KXJ92879.1"/>
    </source>
</evidence>
<dbReference type="OrthoDB" id="542013at2759"/>
<keyword evidence="3" id="KW-1185">Reference proteome</keyword>